<sequence>MAFTALNSQPPVQPLPVRAPAAKPIEAPVVPIRHPQEIDAAFAANSDLRKRVHAAIDQDPSQSMLFRDISAFILSQTSQSPAESTTKKRKLEESNGAPNGAPDGAAAGRTAAVPVPGVGGSLTSAATRAFKTYTGVSFSIPQRKKFTLELVDQRDGGIRAIGPSGNVEFALAWTDVDQVFCLPVPEKAKKQYNFIVIPVHGDGVNPVPDELKASAPEPIVWTFEEATGKNIVEGEDPGPGPMAEAMHHCLMQAGTGKEVIFPDADEFASAIPESHRKSEKAYHVKAHRGSKEGYLFFTSVGILYGYKKPLAFFDFAAVNSIAYAAVLRNTFNLVITTQTQEIEFSMLDQENFAGINEYVQKHGLQDASMAAERRAKKLNVNPPADKGKENGAVAGAQAEEEESELQKAERELQDQEDDEEEDDDFDPGSEGESEGEGSDSDEEEGEGGYDEGNTAGVEEGESEEMEE</sequence>
<evidence type="ECO:0000259" key="5">
    <source>
        <dbReference type="SMART" id="SM01287"/>
    </source>
</evidence>
<evidence type="ECO:0000256" key="1">
    <source>
        <dbReference type="ARBA" id="ARBA00006159"/>
    </source>
</evidence>
<dbReference type="OrthoDB" id="75754at2759"/>
<dbReference type="SMART" id="SM01287">
    <property type="entry name" value="Rtt106"/>
    <property type="match status" value="1"/>
</dbReference>
<dbReference type="EMBL" id="ML978968">
    <property type="protein sequence ID" value="KAF1928497.1"/>
    <property type="molecule type" value="Genomic_DNA"/>
</dbReference>
<evidence type="ECO:0000313" key="6">
    <source>
        <dbReference type="EMBL" id="KAF1928497.1"/>
    </source>
</evidence>
<dbReference type="PANTHER" id="PTHR45849:SF3">
    <property type="entry name" value="HISTONE CHAPERONE RTT106"/>
    <property type="match status" value="1"/>
</dbReference>
<name>A0A6A5RSL4_9PLEO</name>
<dbReference type="AlphaFoldDB" id="A0A6A5RSL4"/>
<accession>A0A6A5RSL4</accession>
<comment type="similarity">
    <text evidence="1">Belongs to the RTT106 family.</text>
</comment>
<dbReference type="InterPro" id="IPR050454">
    <property type="entry name" value="RTT106/SSRP1_HistChap/FACT"/>
</dbReference>
<feature type="domain" description="Histone chaperone RTT106/FACT complex subunit SPT16-like middle" evidence="5">
    <location>
        <begin position="281"/>
        <end position="369"/>
    </location>
</feature>
<protein>
    <submittedName>
        <fullName evidence="6">Rtt106-domain-containing protein</fullName>
    </submittedName>
</protein>
<feature type="compositionally biased region" description="Acidic residues" evidence="4">
    <location>
        <begin position="458"/>
        <end position="467"/>
    </location>
</feature>
<feature type="region of interest" description="Disordered" evidence="4">
    <location>
        <begin position="77"/>
        <end position="112"/>
    </location>
</feature>
<dbReference type="PANTHER" id="PTHR45849">
    <property type="entry name" value="FACT COMPLEX SUBUNIT SSRP1"/>
    <property type="match status" value="1"/>
</dbReference>
<dbReference type="Pfam" id="PF08512">
    <property type="entry name" value="Rttp106-like_middle"/>
    <property type="match status" value="1"/>
</dbReference>
<gene>
    <name evidence="6" type="ORF">M421DRAFT_100838</name>
</gene>
<comment type="function">
    <text evidence="2">Histones H3 and H4 chaperone involved in the nucleosome formation and heterochromatin silencing. Required for the deposition of H3K56ac-carrying H3-H4 complex onto newly-replicated DNA. Plays a role in the transcriptional regulation of the cell-cycle dependent histone genes by creating a repressive structure at the core histone gene promoter.</text>
</comment>
<dbReference type="GeneID" id="54344217"/>
<dbReference type="GO" id="GO:0042393">
    <property type="term" value="F:histone binding"/>
    <property type="evidence" value="ECO:0007669"/>
    <property type="project" value="TreeGrafter"/>
</dbReference>
<dbReference type="InterPro" id="IPR013719">
    <property type="entry name" value="RTT106/SPT16-like_middle_dom"/>
</dbReference>
<keyword evidence="7" id="KW-1185">Reference proteome</keyword>
<dbReference type="SUPFAM" id="SSF50729">
    <property type="entry name" value="PH domain-like"/>
    <property type="match status" value="1"/>
</dbReference>
<feature type="region of interest" description="Disordered" evidence="4">
    <location>
        <begin position="379"/>
        <end position="467"/>
    </location>
</feature>
<evidence type="ECO:0000256" key="4">
    <source>
        <dbReference type="SAM" id="MobiDB-lite"/>
    </source>
</evidence>
<evidence type="ECO:0000313" key="7">
    <source>
        <dbReference type="Proteomes" id="UP000800082"/>
    </source>
</evidence>
<dbReference type="RefSeq" id="XP_033448745.1">
    <property type="nucleotide sequence ID" value="XM_033586571.1"/>
</dbReference>
<comment type="subunit">
    <text evidence="3">Interacts with histones H3 and H4.</text>
</comment>
<feature type="compositionally biased region" description="Acidic residues" evidence="4">
    <location>
        <begin position="414"/>
        <end position="449"/>
    </location>
</feature>
<evidence type="ECO:0000256" key="3">
    <source>
        <dbReference type="ARBA" id="ARBA00038654"/>
    </source>
</evidence>
<organism evidence="6 7">
    <name type="scientific">Didymella exigua CBS 183.55</name>
    <dbReference type="NCBI Taxonomy" id="1150837"/>
    <lineage>
        <taxon>Eukaryota</taxon>
        <taxon>Fungi</taxon>
        <taxon>Dikarya</taxon>
        <taxon>Ascomycota</taxon>
        <taxon>Pezizomycotina</taxon>
        <taxon>Dothideomycetes</taxon>
        <taxon>Pleosporomycetidae</taxon>
        <taxon>Pleosporales</taxon>
        <taxon>Pleosporineae</taxon>
        <taxon>Didymellaceae</taxon>
        <taxon>Didymella</taxon>
    </lineage>
</organism>
<evidence type="ECO:0000256" key="2">
    <source>
        <dbReference type="ARBA" id="ARBA00037550"/>
    </source>
</evidence>
<feature type="compositionally biased region" description="Low complexity" evidence="4">
    <location>
        <begin position="95"/>
        <end position="112"/>
    </location>
</feature>
<dbReference type="Proteomes" id="UP000800082">
    <property type="component" value="Unassembled WGS sequence"/>
</dbReference>
<dbReference type="Gene3D" id="2.30.29.30">
    <property type="entry name" value="Pleckstrin-homology domain (PH domain)/Phosphotyrosine-binding domain (PTB)"/>
    <property type="match status" value="1"/>
</dbReference>
<proteinExistence type="inferred from homology"/>
<dbReference type="GO" id="GO:0031491">
    <property type="term" value="F:nucleosome binding"/>
    <property type="evidence" value="ECO:0007669"/>
    <property type="project" value="TreeGrafter"/>
</dbReference>
<dbReference type="InterPro" id="IPR011993">
    <property type="entry name" value="PH-like_dom_sf"/>
</dbReference>
<reference evidence="6" key="1">
    <citation type="journal article" date="2020" name="Stud. Mycol.">
        <title>101 Dothideomycetes genomes: a test case for predicting lifestyles and emergence of pathogens.</title>
        <authorList>
            <person name="Haridas S."/>
            <person name="Albert R."/>
            <person name="Binder M."/>
            <person name="Bloem J."/>
            <person name="Labutti K."/>
            <person name="Salamov A."/>
            <person name="Andreopoulos B."/>
            <person name="Baker S."/>
            <person name="Barry K."/>
            <person name="Bills G."/>
            <person name="Bluhm B."/>
            <person name="Cannon C."/>
            <person name="Castanera R."/>
            <person name="Culley D."/>
            <person name="Daum C."/>
            <person name="Ezra D."/>
            <person name="Gonzalez J."/>
            <person name="Henrissat B."/>
            <person name="Kuo A."/>
            <person name="Liang C."/>
            <person name="Lipzen A."/>
            <person name="Lutzoni F."/>
            <person name="Magnuson J."/>
            <person name="Mondo S."/>
            <person name="Nolan M."/>
            <person name="Ohm R."/>
            <person name="Pangilinan J."/>
            <person name="Park H.-J."/>
            <person name="Ramirez L."/>
            <person name="Alfaro M."/>
            <person name="Sun H."/>
            <person name="Tritt A."/>
            <person name="Yoshinaga Y."/>
            <person name="Zwiers L.-H."/>
            <person name="Turgeon B."/>
            <person name="Goodwin S."/>
            <person name="Spatafora J."/>
            <person name="Crous P."/>
            <person name="Grigoriev I."/>
        </authorList>
    </citation>
    <scope>NUCLEOTIDE SEQUENCE</scope>
    <source>
        <strain evidence="6">CBS 183.55</strain>
    </source>
</reference>
<feature type="compositionally biased region" description="Basic and acidic residues" evidence="4">
    <location>
        <begin position="404"/>
        <end position="413"/>
    </location>
</feature>